<dbReference type="RefSeq" id="WP_218213904.1">
    <property type="nucleotide sequence ID" value="NZ_CP060793.1"/>
</dbReference>
<evidence type="ECO:0000313" key="1">
    <source>
        <dbReference type="EMBL" id="UTO55404.1"/>
    </source>
</evidence>
<dbReference type="Proteomes" id="UP001059822">
    <property type="component" value="Chromosome"/>
</dbReference>
<reference evidence="1" key="1">
    <citation type="journal article" date="2022" name="Microorganisms">
        <title>Assembly and Comparison of Ca. Neoehrlichia mikurensis Genomes.</title>
        <authorList>
            <person name="Azagi T."/>
            <person name="Dirks R.P."/>
            <person name="Yebra-Pimentel E.S."/>
            <person name="Schaap P.J."/>
            <person name="Koehorst J.J."/>
            <person name="Esser H.J."/>
            <person name="Sprong H."/>
        </authorList>
    </citation>
    <scope>NUCLEOTIDE SEQUENCE</scope>
    <source>
        <strain evidence="2">18-2804</strain>
        <strain evidence="1">18-2837</strain>
    </source>
</reference>
<evidence type="ECO:0000313" key="2">
    <source>
        <dbReference type="EMBL" id="UTO56323.1"/>
    </source>
</evidence>
<evidence type="ECO:0000313" key="3">
    <source>
        <dbReference type="Proteomes" id="UP001059822"/>
    </source>
</evidence>
<gene>
    <name evidence="2" type="ORF">LUA81_04445</name>
    <name evidence="1" type="ORF">LUA82_04495</name>
</gene>
<organism evidence="1 3">
    <name type="scientific">Neoehrlichia mikurensis</name>
    <dbReference type="NCBI Taxonomy" id="89586"/>
    <lineage>
        <taxon>Bacteria</taxon>
        <taxon>Pseudomonadati</taxon>
        <taxon>Pseudomonadota</taxon>
        <taxon>Alphaproteobacteria</taxon>
        <taxon>Rickettsiales</taxon>
        <taxon>Anaplasmataceae</taxon>
        <taxon>Candidatus Neoehrlichia</taxon>
    </lineage>
</organism>
<accession>A0A9Q9BZ45</accession>
<name>A0A9Q9BZ45_9RICK</name>
<dbReference type="Proteomes" id="UP001059985">
    <property type="component" value="Chromosome"/>
</dbReference>
<proteinExistence type="predicted"/>
<protein>
    <submittedName>
        <fullName evidence="1">Uncharacterized protein</fullName>
    </submittedName>
</protein>
<dbReference type="AlphaFoldDB" id="A0A9Q9BZ45"/>
<evidence type="ECO:0000313" key="4">
    <source>
        <dbReference type="Proteomes" id="UP001059985"/>
    </source>
</evidence>
<dbReference type="EMBL" id="CP089285">
    <property type="protein sequence ID" value="UTO56323.1"/>
    <property type="molecule type" value="Genomic_DNA"/>
</dbReference>
<dbReference type="EMBL" id="CP089286">
    <property type="protein sequence ID" value="UTO55404.1"/>
    <property type="molecule type" value="Genomic_DNA"/>
</dbReference>
<sequence>MILTLQQITFNYIIQSILAALYLKNPSLAITPSQFNKVEETLRSFYSKSHTNHFMNTIAKNLHVKKFTNNMINTNFIAVMRKVIKLDIYIFLTNISTINDAKQILSQCKKYATMLPLYIANKTSDVLVDCCLSDKEIKHISNTLLTFAHQQLYKSCFHIISKQAADAATMITIDKSNNLSVKEACTLIEHMSIESPFYPTYPDKFLNQ</sequence>
<keyword evidence="4" id="KW-1185">Reference proteome</keyword>